<dbReference type="GO" id="GO:0001717">
    <property type="term" value="P:conversion of seryl-tRNAsec to selenocys-tRNAsec"/>
    <property type="evidence" value="ECO:0007669"/>
    <property type="project" value="UniProtKB-UniRule"/>
</dbReference>
<reference evidence="23" key="1">
    <citation type="submission" date="2025-08" db="UniProtKB">
        <authorList>
            <consortium name="RefSeq"/>
        </authorList>
    </citation>
    <scope>IDENTIFICATION</scope>
    <source>
        <tissue evidence="23">Tentacle</tissue>
    </source>
</reference>
<evidence type="ECO:0000313" key="23">
    <source>
        <dbReference type="RefSeq" id="XP_031559500.1"/>
    </source>
</evidence>
<evidence type="ECO:0000256" key="21">
    <source>
        <dbReference type="SAM" id="MobiDB-lite"/>
    </source>
</evidence>
<dbReference type="EC" id="2.9.1.2" evidence="5 18"/>
<feature type="binding site" evidence="19">
    <location>
        <position position="315"/>
    </location>
    <ligand>
        <name>substrate</name>
    </ligand>
</feature>
<accession>A0A6P8I3X7</accession>
<dbReference type="PIRSF" id="PIRSF017689">
    <property type="entry name" value="SepSecS"/>
    <property type="match status" value="1"/>
</dbReference>
<feature type="site" description="May act as a substrate filter by repelling compounds with a negatively charged alpha-carboxylate" evidence="20">
    <location>
        <position position="76"/>
    </location>
</feature>
<dbReference type="AlphaFoldDB" id="A0A6P8I3X7"/>
<feature type="modified residue" description="N6-(pyridoxal phosphate)lysine" evidence="20">
    <location>
        <position position="286"/>
    </location>
</feature>
<evidence type="ECO:0000256" key="16">
    <source>
        <dbReference type="ARBA" id="ARBA00032693"/>
    </source>
</evidence>
<feature type="binding site" evidence="19">
    <location>
        <position position="405"/>
    </location>
    <ligand>
        <name>tRNA</name>
        <dbReference type="ChEBI" id="CHEBI:17843"/>
    </ligand>
</feature>
<dbReference type="InParanoid" id="A0A6P8I3X7"/>
<feature type="region of interest" description="Disordered" evidence="21">
    <location>
        <begin position="475"/>
        <end position="500"/>
    </location>
</feature>
<comment type="subunit">
    <text evidence="13">Homotetramer formed by a catalytic dimer and a non-catalytic dimer serving as a binding platform that orients tRNASec for catalysis. Each tetramer binds the CCA ends of two tRNAs which point to the active sites of the catalytic dimer.</text>
</comment>
<dbReference type="InterPro" id="IPR008829">
    <property type="entry name" value="SepSecS/SepCysS"/>
</dbReference>
<comment type="function">
    <text evidence="2 18">Converts O-phosphoseryl-tRNA(Sec) to selenocysteinyl-tRNA(Sec) required for selenoprotein biosynthesis.</text>
</comment>
<dbReference type="NCBIfam" id="TIGR03531">
    <property type="entry name" value="selenium_SpcS"/>
    <property type="match status" value="1"/>
</dbReference>
<keyword evidence="7 18" id="KW-0820">tRNA-binding</keyword>
<dbReference type="PANTHER" id="PTHR12944:SF2">
    <property type="entry name" value="O-PHOSPHOSERYL-TRNA(SEC) SELENIUM TRANSFERASE"/>
    <property type="match status" value="1"/>
</dbReference>
<protein>
    <recommendedName>
        <fullName evidence="6 18">O-phosphoseryl-tRNA(Sec) selenium transferase</fullName>
        <ecNumber evidence="5 18">2.9.1.2</ecNumber>
    </recommendedName>
    <alternativeName>
        <fullName evidence="14 18">Selenocysteine synthase</fullName>
    </alternativeName>
    <alternativeName>
        <fullName evidence="15 18">Selenocysteinyl-tRNA(Sec) synthase</fullName>
    </alternativeName>
    <alternativeName>
        <fullName evidence="16 18">Sep-tRNA:Sec-tRNA synthase</fullName>
    </alternativeName>
</protein>
<keyword evidence="12 18" id="KW-0711">Selenium</keyword>
<evidence type="ECO:0000256" key="13">
    <source>
        <dbReference type="ARBA" id="ARBA00026053"/>
    </source>
</evidence>
<feature type="compositionally biased region" description="Polar residues" evidence="21">
    <location>
        <begin position="491"/>
        <end position="500"/>
    </location>
</feature>
<feature type="binding site" evidence="19">
    <location>
        <position position="99"/>
    </location>
    <ligand>
        <name>substrate</name>
    </ligand>
</feature>
<evidence type="ECO:0000256" key="19">
    <source>
        <dbReference type="PIRSR" id="PIRSR017689-1"/>
    </source>
</evidence>
<evidence type="ECO:0000256" key="18">
    <source>
        <dbReference type="PIRNR" id="PIRNR017689"/>
    </source>
</evidence>
<dbReference type="FunCoup" id="A0A6P8I3X7">
    <property type="interactions" value="2131"/>
</dbReference>
<evidence type="ECO:0000313" key="22">
    <source>
        <dbReference type="Proteomes" id="UP000515163"/>
    </source>
</evidence>
<keyword evidence="22" id="KW-1185">Reference proteome</keyword>
<feature type="binding site" evidence="19">
    <location>
        <position position="77"/>
    </location>
    <ligand>
        <name>pyridoxal 5'-phosphate</name>
        <dbReference type="ChEBI" id="CHEBI:597326"/>
    </ligand>
</feature>
<dbReference type="InterPro" id="IPR015424">
    <property type="entry name" value="PyrdxlP-dep_Trfase"/>
</dbReference>
<comment type="pathway">
    <text evidence="3 18">Aminoacyl-tRNA biosynthesis; selenocysteinyl-tRNA(Sec) biosynthesis; selenocysteinyl-tRNA(Sec) from L-seryl-tRNA(Sec) (archaeal/eukaryal route): step 2/2.</text>
</comment>
<evidence type="ECO:0000256" key="8">
    <source>
        <dbReference type="ARBA" id="ARBA00022679"/>
    </source>
</evidence>
<dbReference type="Proteomes" id="UP000515163">
    <property type="component" value="Unplaced"/>
</dbReference>
<evidence type="ECO:0000256" key="7">
    <source>
        <dbReference type="ARBA" id="ARBA00022555"/>
    </source>
</evidence>
<dbReference type="GO" id="GO:0098621">
    <property type="term" value="F:O-phosphoseryl-tRNA(Sec) selenium transferase activity"/>
    <property type="evidence" value="ECO:0007669"/>
    <property type="project" value="UniProtKB-EC"/>
</dbReference>
<keyword evidence="18" id="KW-0963">Cytoplasm</keyword>
<proteinExistence type="inferred from homology"/>
<evidence type="ECO:0000256" key="4">
    <source>
        <dbReference type="ARBA" id="ARBA00007037"/>
    </source>
</evidence>
<evidence type="ECO:0000256" key="1">
    <source>
        <dbReference type="ARBA" id="ARBA00001933"/>
    </source>
</evidence>
<dbReference type="OrthoDB" id="10263545at2759"/>
<dbReference type="InterPro" id="IPR019872">
    <property type="entry name" value="Sec-tRNA_Se_transferase"/>
</dbReference>
<evidence type="ECO:0000256" key="10">
    <source>
        <dbReference type="ARBA" id="ARBA00022898"/>
    </source>
</evidence>
<keyword evidence="8 18" id="KW-0808">Transferase</keyword>
<keyword evidence="9 18" id="KW-0694">RNA-binding</keyword>
<evidence type="ECO:0000256" key="14">
    <source>
        <dbReference type="ARBA" id="ARBA00030669"/>
    </source>
</evidence>
<keyword evidence="11 18" id="KW-0648">Protein biosynthesis</keyword>
<comment type="catalytic activity">
    <reaction evidence="17 18">
        <text>O-phospho-L-seryl-tRNA(Sec) + selenophosphate + H2O = L-selenocysteinyl-tRNA(Sec) + 2 phosphate</text>
        <dbReference type="Rhea" id="RHEA:25041"/>
        <dbReference type="Rhea" id="RHEA-COMP:9743"/>
        <dbReference type="Rhea" id="RHEA-COMP:9947"/>
        <dbReference type="ChEBI" id="CHEBI:15377"/>
        <dbReference type="ChEBI" id="CHEBI:16144"/>
        <dbReference type="ChEBI" id="CHEBI:43474"/>
        <dbReference type="ChEBI" id="CHEBI:78551"/>
        <dbReference type="ChEBI" id="CHEBI:78573"/>
        <dbReference type="EC" id="2.9.1.2"/>
    </reaction>
</comment>
<dbReference type="Gene3D" id="3.40.640.10">
    <property type="entry name" value="Type I PLP-dependent aspartate aminotransferase-like (Major domain)"/>
    <property type="match status" value="1"/>
</dbReference>
<keyword evidence="10 18" id="KW-0663">Pyridoxal phosphate</keyword>
<dbReference type="Pfam" id="PF05889">
    <property type="entry name" value="SepSecS"/>
    <property type="match status" value="1"/>
</dbReference>
<comment type="cofactor">
    <cofactor evidence="1 18 20">
        <name>pyridoxal 5'-phosphate</name>
        <dbReference type="ChEBI" id="CHEBI:597326"/>
    </cofactor>
</comment>
<evidence type="ECO:0000256" key="6">
    <source>
        <dbReference type="ARBA" id="ARBA00021963"/>
    </source>
</evidence>
<feature type="binding site" evidence="19">
    <location>
        <position position="107"/>
    </location>
    <ligand>
        <name>substrate</name>
    </ligand>
</feature>
<dbReference type="InterPro" id="IPR015421">
    <property type="entry name" value="PyrdxlP-dep_Trfase_major"/>
</dbReference>
<dbReference type="GO" id="GO:0005737">
    <property type="term" value="C:cytoplasm"/>
    <property type="evidence" value="ECO:0007669"/>
    <property type="project" value="UniProtKB-SubCell"/>
</dbReference>
<comment type="subcellular location">
    <subcellularLocation>
        <location evidence="18">Cytoplasm</location>
    </subcellularLocation>
</comment>
<comment type="similarity">
    <text evidence="4 18">Belongs to the SepSecS family.</text>
</comment>
<evidence type="ECO:0000256" key="20">
    <source>
        <dbReference type="PIRSR" id="PIRSR017689-50"/>
    </source>
</evidence>
<dbReference type="KEGG" id="aten:116295732"/>
<dbReference type="SUPFAM" id="SSF53383">
    <property type="entry name" value="PLP-dependent transferases"/>
    <property type="match status" value="1"/>
</dbReference>
<name>A0A6P8I3X7_ACTTE</name>
<organism evidence="22 23">
    <name type="scientific">Actinia tenebrosa</name>
    <name type="common">Australian red waratah sea anemone</name>
    <dbReference type="NCBI Taxonomy" id="6105"/>
    <lineage>
        <taxon>Eukaryota</taxon>
        <taxon>Metazoa</taxon>
        <taxon>Cnidaria</taxon>
        <taxon>Anthozoa</taxon>
        <taxon>Hexacorallia</taxon>
        <taxon>Actiniaria</taxon>
        <taxon>Actiniidae</taxon>
        <taxon>Actinia</taxon>
    </lineage>
</organism>
<dbReference type="UniPathway" id="UPA00906">
    <property type="reaction ID" value="UER00898"/>
</dbReference>
<evidence type="ECO:0000256" key="3">
    <source>
        <dbReference type="ARBA" id="ARBA00004822"/>
    </source>
</evidence>
<evidence type="ECO:0000256" key="17">
    <source>
        <dbReference type="ARBA" id="ARBA00048808"/>
    </source>
</evidence>
<dbReference type="RefSeq" id="XP_031559500.1">
    <property type="nucleotide sequence ID" value="XM_031703640.1"/>
</dbReference>
<dbReference type="GO" id="GO:0001514">
    <property type="term" value="P:selenocysteine incorporation"/>
    <property type="evidence" value="ECO:0007669"/>
    <property type="project" value="TreeGrafter"/>
</dbReference>
<dbReference type="PANTHER" id="PTHR12944">
    <property type="entry name" value="SOLUBLE LIVER ANTIGEN/LIVER PANCREAS ANTIGEN"/>
    <property type="match status" value="1"/>
</dbReference>
<gene>
    <name evidence="23" type="primary">LOC116295732</name>
</gene>
<evidence type="ECO:0000256" key="9">
    <source>
        <dbReference type="ARBA" id="ARBA00022884"/>
    </source>
</evidence>
<evidence type="ECO:0000256" key="15">
    <source>
        <dbReference type="ARBA" id="ARBA00032048"/>
    </source>
</evidence>
<dbReference type="GO" id="GO:0000049">
    <property type="term" value="F:tRNA binding"/>
    <property type="evidence" value="ECO:0007669"/>
    <property type="project" value="UniProtKB-UniRule"/>
</dbReference>
<evidence type="ECO:0000256" key="11">
    <source>
        <dbReference type="ARBA" id="ARBA00022917"/>
    </source>
</evidence>
<evidence type="ECO:0000256" key="5">
    <source>
        <dbReference type="ARBA" id="ARBA00012464"/>
    </source>
</evidence>
<feature type="binding site" evidence="19">
    <location>
        <position position="273"/>
    </location>
    <ligand>
        <name>tRNA</name>
        <dbReference type="ChEBI" id="CHEBI:17843"/>
    </ligand>
</feature>
<feature type="binding site" evidence="19">
    <location>
        <position position="100"/>
    </location>
    <ligand>
        <name>substrate</name>
    </ligand>
</feature>
<sequence length="500" mass="54877">MTMNSTNFGLCARLIPQNYVNQGQNARKTIENEIRVFLEHRKLPSNGWDDSKIEFLLQELSIMDSNNFPGNVGAGEREGRVASALVAKRHFRLSHGIGRSGDITAIQPKAAGSSLLMTLTNSMVLDLIKMTGVKSATSCAVLPLATGMGLVMVLLTLRQQRPEAKYVIWPRIDQKSCFKSMITAGFIPVIIENVLNEDELTTDLAALERKIKELGCEAIACVMTTTSCFAPRVPDRLEEVAKLCKEQDIPHVVNNAYGIQSSKCMHLIQQASRIGRVDAFVQSTDKNFMVPVGGAVIAGFDKSFIDKVCENYPGRASATPSIDMFITLLSLGADGYEKLLKERKEVFSYLSEGLSKVAGQHSERLLKTKHNPISLAISLSHTSTYSSIVEDSRGTTQLGSMLFTRCVSGARVVAPGTTKVINGYEFPNWGSHSNEYPCAYMTAAGAIGMTKDDVDTFLKRLDKCLQKCNARTGNPVVDPELQEKEDPNKTKPVQETVVNR</sequence>
<evidence type="ECO:0000256" key="12">
    <source>
        <dbReference type="ARBA" id="ARBA00023266"/>
    </source>
</evidence>
<evidence type="ECO:0000256" key="2">
    <source>
        <dbReference type="ARBA" id="ARBA00002552"/>
    </source>
</evidence>
<dbReference type="GeneID" id="116295732"/>